<feature type="compositionally biased region" description="Basic and acidic residues" evidence="1">
    <location>
        <begin position="237"/>
        <end position="248"/>
    </location>
</feature>
<proteinExistence type="predicted"/>
<evidence type="ECO:0000256" key="1">
    <source>
        <dbReference type="SAM" id="MobiDB-lite"/>
    </source>
</evidence>
<name>A0AAV6M4B0_9ROSI</name>
<dbReference type="EMBL" id="JAGKQH010000017">
    <property type="protein sequence ID" value="KAG6575289.1"/>
    <property type="molecule type" value="Genomic_DNA"/>
</dbReference>
<dbReference type="AlphaFoldDB" id="A0AAV6M4B0"/>
<sequence length="248" mass="28583">MLGKGIFLFLLSREEIQSNLLDEITECYGYLFSLKRIPKAMIPVDDGNITEKTFRTSELRQIRLDALKARGNVRHIFGQRQCKIGAKLVVVIQGPSLRNKLYDADGVQLLNGASFVIYGGDSKMAILANQPRSRAWKGNLGKINPKFNHCRAPLKKKEDLCQERSRILRGVPHFMGPIVPPDDDEGRPRHRHRGYFNGYDEKTSSRSQRWESVEKLVKQAVNNVRAEIKRQRKRRSREKEVDKQELKT</sequence>
<comment type="caution">
    <text evidence="2">The sequence shown here is derived from an EMBL/GenBank/DDBJ whole genome shotgun (WGS) entry which is preliminary data.</text>
</comment>
<feature type="region of interest" description="Disordered" evidence="1">
    <location>
        <begin position="172"/>
        <end position="201"/>
    </location>
</feature>
<dbReference type="Proteomes" id="UP000685013">
    <property type="component" value="Chromosome 17"/>
</dbReference>
<evidence type="ECO:0000313" key="2">
    <source>
        <dbReference type="EMBL" id="KAG6575289.1"/>
    </source>
</evidence>
<keyword evidence="3" id="KW-1185">Reference proteome</keyword>
<feature type="region of interest" description="Disordered" evidence="1">
    <location>
        <begin position="222"/>
        <end position="248"/>
    </location>
</feature>
<accession>A0AAV6M4B0</accession>
<organism evidence="2 3">
    <name type="scientific">Cucurbita argyrosperma subsp. sororia</name>
    <dbReference type="NCBI Taxonomy" id="37648"/>
    <lineage>
        <taxon>Eukaryota</taxon>
        <taxon>Viridiplantae</taxon>
        <taxon>Streptophyta</taxon>
        <taxon>Embryophyta</taxon>
        <taxon>Tracheophyta</taxon>
        <taxon>Spermatophyta</taxon>
        <taxon>Magnoliopsida</taxon>
        <taxon>eudicotyledons</taxon>
        <taxon>Gunneridae</taxon>
        <taxon>Pentapetalae</taxon>
        <taxon>rosids</taxon>
        <taxon>fabids</taxon>
        <taxon>Cucurbitales</taxon>
        <taxon>Cucurbitaceae</taxon>
        <taxon>Cucurbiteae</taxon>
        <taxon>Cucurbita</taxon>
    </lineage>
</organism>
<gene>
    <name evidence="2" type="ORF">SDJN03_25928</name>
</gene>
<reference evidence="2 3" key="1">
    <citation type="journal article" date="2021" name="Hortic Res">
        <title>The domestication of Cucurbita argyrosperma as revealed by the genome of its wild relative.</title>
        <authorList>
            <person name="Barrera-Redondo J."/>
            <person name="Sanchez-de la Vega G."/>
            <person name="Aguirre-Liguori J.A."/>
            <person name="Castellanos-Morales G."/>
            <person name="Gutierrez-Guerrero Y.T."/>
            <person name="Aguirre-Dugua X."/>
            <person name="Aguirre-Planter E."/>
            <person name="Tenaillon M.I."/>
            <person name="Lira-Saade R."/>
            <person name="Eguiarte L.E."/>
        </authorList>
    </citation>
    <scope>NUCLEOTIDE SEQUENCE [LARGE SCALE GENOMIC DNA]</scope>
    <source>
        <strain evidence="2">JBR-2021</strain>
    </source>
</reference>
<evidence type="ECO:0000313" key="3">
    <source>
        <dbReference type="Proteomes" id="UP000685013"/>
    </source>
</evidence>
<feature type="non-terminal residue" evidence="2">
    <location>
        <position position="1"/>
    </location>
</feature>
<protein>
    <submittedName>
        <fullName evidence="2">Uncharacterized protein</fullName>
    </submittedName>
</protein>